<dbReference type="PANTHER" id="PTHR10644">
    <property type="entry name" value="DNA REPAIR/RNA PROCESSING CPSF FAMILY"/>
    <property type="match status" value="1"/>
</dbReference>
<dbReference type="InterPro" id="IPR058543">
    <property type="entry name" value="Beta-prop_RSE1/DDB1/CPSF1_2nd"/>
</dbReference>
<dbReference type="Gramene" id="TraesPARA_EIv1.0_0407410.2">
    <property type="protein sequence ID" value="TraesPARA_EIv1.0_0407410.2.CDS"/>
    <property type="gene ID" value="TraesPARA_EIv1.0_0407410"/>
</dbReference>
<organism evidence="6">
    <name type="scientific">Triticum aestivum</name>
    <name type="common">Wheat</name>
    <dbReference type="NCBI Taxonomy" id="4565"/>
    <lineage>
        <taxon>Eukaryota</taxon>
        <taxon>Viridiplantae</taxon>
        <taxon>Streptophyta</taxon>
        <taxon>Embryophyta</taxon>
        <taxon>Tracheophyta</taxon>
        <taxon>Spermatophyta</taxon>
        <taxon>Magnoliopsida</taxon>
        <taxon>Liliopsida</taxon>
        <taxon>Poales</taxon>
        <taxon>Poaceae</taxon>
        <taxon>BOP clade</taxon>
        <taxon>Pooideae</taxon>
        <taxon>Triticodae</taxon>
        <taxon>Triticeae</taxon>
        <taxon>Triticinae</taxon>
        <taxon>Triticum</taxon>
    </lineage>
</organism>
<dbReference type="Gene3D" id="2.130.10.10">
    <property type="entry name" value="YVTN repeat-like/Quinoprotein amine dehydrogenase"/>
    <property type="match status" value="3"/>
</dbReference>
<evidence type="ECO:0008006" key="8">
    <source>
        <dbReference type="Google" id="ProtNLM"/>
    </source>
</evidence>
<reference evidence="6" key="2">
    <citation type="submission" date="2018-10" db="UniProtKB">
        <authorList>
            <consortium name="EnsemblPlants"/>
        </authorList>
    </citation>
    <scope>IDENTIFICATION</scope>
</reference>
<feature type="domain" description="RSE1/DDB1/CPSF1 C-terminal" evidence="3">
    <location>
        <begin position="1072"/>
        <end position="1320"/>
    </location>
</feature>
<evidence type="ECO:0000259" key="4">
    <source>
        <dbReference type="Pfam" id="PF10433"/>
    </source>
</evidence>
<dbReference type="KEGG" id="taes:123188638"/>
<sequence>MESSASGDGSSATTAAVAAAAAVASSSSGPSTSASAFSAGVSGGASATHYLAKRVLHGSAVQHVARGHFRSEHLWEIVLCKGTSLELVVVGEDGVLQSICEQSTFGIVKDVGVLDWRFKHFGIWPEIEGKEILVLLSDSGKLSLLYFCCQMHRFIPIGNIELSKPGNMRDQLGRILAIDHDSAWVAISAYEDAFAVVRVGRTQHVYGPNKEIVEKAKIVHAVYKTSDIRGTVWSMCFMRTRCSMDEYYPVVAMIINRKGSDANDLSMYALAANDGGIQYLSGYSEPGPLALEIAEIPQLDGFGLLFRAGDILIVDLRDPKDICCTIRISMTGSLVGEQISVEDSCRGLDVDDDVAACALLELRDSGNNIMMDDSYMAIDGADNPGSMKSRVICSWSWEPDAMRGQPRLIFCLDDGEFHILEFNWDTEGLKVLPERVHRGLPCKPLLWMDRGMIAGFVEMGDGMILHLEHGRLVHRSTVQNVGPILDLAIADYHGEKQDQLFSCCGMCPEGSLRVIRNGVNVEKLLRTEPIYQGVTGLWTLRMKKTDTYHSFLVLAFVEETRILSVGLSFNDISDAVGFQTEVCTLACGLIADGLLVQIHSKGVKLCLPTSYAHPEGATLTSPVCVDWYPDVTISVGAVGHDVVAVATSNPCCLYILRVRPLSSLQYELYETQHVQLQYEVSCISIPEEDLRLRTSSSAFGGDFRKRKGNNSAAEVDVRMFAVIGTHKPSVEVISLEPDEAFRLLSIGSISVNNALGAPVSGCIPENVRFVASERFYILAGLRNGMLLRFESGTSKDQYLPGSFYKESFAPSLNALLQLVAIRHIGITPVGLVPLHDSANSDIIVLSDRSWLLYASRHSLAYSSISFLPASHVTPVSSVDCPSGLLFVAENCLHLVEMVHGKRLNAQKFSVGGTPRKVLYHSDSRTLLVMRTGLTGASCSSDIVQIDPNNGILLSRFKCELGETAKCIQIAKIGSEQVLIVGTSKSTDRPMMPNGEAESSIKGRLIVLSLDTLGSPHECSSFIPTSNLSSSSHTGSFPEIVGYANEDFSSNSMCSSPDDICYNQIQFEQIAGHLRSLTHVTFTGAVLAVYPYLDRYVLAAAGNTLSVFGFVNENPHRMKKYAVSRTRFTITCLKTYASQIAAGDCRDGVLFYSYHENLRKLELVYADPAQRLVGDVVLLDCETAVVSDRRGSISVLSCPGLEVSESPEKNLAVQCSFFMGEIAMSIQKAAFKYRLPIGDETDPVLESAYNCVVASTLLGSVFVMIPLTSEEHQLLQDVQERLSLHPLTAPILGNDHAEFRRRGIPSGVPSILDGDMLVQFLELTSEQQQTVLDDGSSVKAPHRSIPVFQVMRMLERVHYALN</sequence>
<evidence type="ECO:0000256" key="2">
    <source>
        <dbReference type="ARBA" id="ARBA00023242"/>
    </source>
</evidence>
<dbReference type="Pfam" id="PF03178">
    <property type="entry name" value="CPSF_A"/>
    <property type="match status" value="1"/>
</dbReference>
<dbReference type="GO" id="GO:0000398">
    <property type="term" value="P:mRNA splicing, via spliceosome"/>
    <property type="evidence" value="ECO:0000318"/>
    <property type="project" value="GO_Central"/>
</dbReference>
<dbReference type="InterPro" id="IPR015943">
    <property type="entry name" value="WD40/YVTN_repeat-like_dom_sf"/>
</dbReference>
<feature type="domain" description="RSE1/DDB1/CPSF1 first beta-propeller" evidence="4">
    <location>
        <begin position="60"/>
        <end position="471"/>
    </location>
</feature>
<dbReference type="Proteomes" id="UP000019116">
    <property type="component" value="Chromosome 2A"/>
</dbReference>
<evidence type="ECO:0000313" key="6">
    <source>
        <dbReference type="EnsemblPlants" id="TraesCS2A02G243300.3"/>
    </source>
</evidence>
<dbReference type="Pfam" id="PF10433">
    <property type="entry name" value="Beta-prop_RSE1_1st"/>
    <property type="match status" value="1"/>
</dbReference>
<dbReference type="EnsemblPlants" id="TraesCS2A02G243300.3">
    <property type="protein sequence ID" value="TraesCS2A02G243300.3"/>
    <property type="gene ID" value="TraesCS2A02G243300"/>
</dbReference>
<keyword evidence="7" id="KW-1185">Reference proteome</keyword>
<keyword evidence="2" id="KW-0539">Nucleus</keyword>
<dbReference type="Gramene" id="TraesPARA_EIv1.0_0407410.4">
    <property type="protein sequence ID" value="TraesPARA_EIv1.0_0407410.4.CDS"/>
    <property type="gene ID" value="TraesPARA_EIv1.0_0407410"/>
</dbReference>
<accession>A0A3B6AX58</accession>
<dbReference type="GO" id="GO:0030620">
    <property type="term" value="F:U2 snRNA binding"/>
    <property type="evidence" value="ECO:0000318"/>
    <property type="project" value="GO_Central"/>
</dbReference>
<reference evidence="6" key="1">
    <citation type="submission" date="2018-08" db="EMBL/GenBank/DDBJ databases">
        <authorList>
            <person name="Rossello M."/>
        </authorList>
    </citation>
    <scope>NUCLEOTIDE SEQUENCE [LARGE SCALE GENOMIC DNA]</scope>
    <source>
        <strain evidence="6">cv. Chinese Spring</strain>
    </source>
</reference>
<dbReference type="Gramene" id="TraesCS2A02G243300.3">
    <property type="protein sequence ID" value="TraesCS2A02G243300.3"/>
    <property type="gene ID" value="TraesCS2A02G243300"/>
</dbReference>
<comment type="subcellular location">
    <subcellularLocation>
        <location evidence="1">Nucleus</location>
    </subcellularLocation>
</comment>
<gene>
    <name evidence="6" type="primary">LOC123188638</name>
</gene>
<dbReference type="InterPro" id="IPR018846">
    <property type="entry name" value="Beta-prop_RSE1/DDB1/CPSF1_1st"/>
</dbReference>
<dbReference type="InterPro" id="IPR050358">
    <property type="entry name" value="RSE1/DDB1/CFT1"/>
</dbReference>
<dbReference type="GO" id="GO:0005634">
    <property type="term" value="C:nucleus"/>
    <property type="evidence" value="ECO:0000318"/>
    <property type="project" value="GO_Central"/>
</dbReference>
<proteinExistence type="predicted"/>
<dbReference type="Pfam" id="PF23726">
    <property type="entry name" value="Beta-prop_RSE1_2nd"/>
    <property type="match status" value="1"/>
</dbReference>
<protein>
    <recommendedName>
        <fullName evidence="8">DNA damage-binding protein 1</fullName>
    </recommendedName>
</protein>
<evidence type="ECO:0000259" key="3">
    <source>
        <dbReference type="Pfam" id="PF03178"/>
    </source>
</evidence>
<dbReference type="GO" id="GO:0005686">
    <property type="term" value="C:U2 snRNP"/>
    <property type="evidence" value="ECO:0000318"/>
    <property type="project" value="GO_Central"/>
</dbReference>
<feature type="domain" description="RSE1/DDB1/CPSF1 second beta-propeller" evidence="5">
    <location>
        <begin position="532"/>
        <end position="896"/>
    </location>
</feature>
<dbReference type="RefSeq" id="XP_044456774.1">
    <property type="nucleotide sequence ID" value="XM_044600839.1"/>
</dbReference>
<dbReference type="InterPro" id="IPR004871">
    <property type="entry name" value="RSE1/DDB1/CPSF1_C"/>
</dbReference>
<dbReference type="STRING" id="4565.A0A3B6AX58"/>
<name>A0A3B6AX58_WHEAT</name>
<dbReference type="SMR" id="A0A3B6AX58"/>
<evidence type="ECO:0000256" key="1">
    <source>
        <dbReference type="ARBA" id="ARBA00004123"/>
    </source>
</evidence>
<evidence type="ECO:0000313" key="7">
    <source>
        <dbReference type="Proteomes" id="UP000019116"/>
    </source>
</evidence>
<evidence type="ECO:0000259" key="5">
    <source>
        <dbReference type="Pfam" id="PF23726"/>
    </source>
</evidence>
<dbReference type="Gramene" id="TraesCS2A03G0568200.2">
    <property type="protein sequence ID" value="TraesCS2A03G0568200.2.CDS"/>
    <property type="gene ID" value="TraesCS2A03G0568200"/>
</dbReference>
<dbReference type="GeneID" id="123188638"/>